<dbReference type="EMBL" id="BAAAZR010000001">
    <property type="protein sequence ID" value="GAA3789196.1"/>
    <property type="molecule type" value="Genomic_DNA"/>
</dbReference>
<accession>A0ABP7HBZ3</accession>
<evidence type="ECO:0000313" key="3">
    <source>
        <dbReference type="Proteomes" id="UP001500888"/>
    </source>
</evidence>
<organism evidence="2 3">
    <name type="scientific">Sphaerisporangium flaviroseum</name>
    <dbReference type="NCBI Taxonomy" id="509199"/>
    <lineage>
        <taxon>Bacteria</taxon>
        <taxon>Bacillati</taxon>
        <taxon>Actinomycetota</taxon>
        <taxon>Actinomycetes</taxon>
        <taxon>Streptosporangiales</taxon>
        <taxon>Streptosporangiaceae</taxon>
        <taxon>Sphaerisporangium</taxon>
    </lineage>
</organism>
<comment type="caution">
    <text evidence="2">The sequence shown here is derived from an EMBL/GenBank/DDBJ whole genome shotgun (WGS) entry which is preliminary data.</text>
</comment>
<reference evidence="3" key="1">
    <citation type="journal article" date="2019" name="Int. J. Syst. Evol. Microbiol.">
        <title>The Global Catalogue of Microorganisms (GCM) 10K type strain sequencing project: providing services to taxonomists for standard genome sequencing and annotation.</title>
        <authorList>
            <consortium name="The Broad Institute Genomics Platform"/>
            <consortium name="The Broad Institute Genome Sequencing Center for Infectious Disease"/>
            <person name="Wu L."/>
            <person name="Ma J."/>
        </authorList>
    </citation>
    <scope>NUCLEOTIDE SEQUENCE [LARGE SCALE GENOMIC DNA]</scope>
    <source>
        <strain evidence="3">JCM 16908</strain>
    </source>
</reference>
<sequence>MLAVQITVTAMGSAGPASAATPRRPGAAVRALPHHAGKEAGTPANGHTLRLRLRQRGLNYSIPATLRTAADATRVGYATGQVEGIGRTARVGRSAGMVSAMLWRQHRLYRAVRLQHPQAARRLRHAGLRWRSSGHCANRFRPSCTSLDSVRLGTLWGVVNLKRRSGCGIVVTGGTEVGHARGAVSHGRGYKIDIEHNRCVDRYIRKKRKGQVRGDGARLYYERRPQGYTVYADEPSHWDITYH</sequence>
<protein>
    <recommendedName>
        <fullName evidence="4">Peptidase M15B domain-containing protein</fullName>
    </recommendedName>
</protein>
<keyword evidence="3" id="KW-1185">Reference proteome</keyword>
<evidence type="ECO:0008006" key="4">
    <source>
        <dbReference type="Google" id="ProtNLM"/>
    </source>
</evidence>
<evidence type="ECO:0000313" key="2">
    <source>
        <dbReference type="EMBL" id="GAA3789196.1"/>
    </source>
</evidence>
<dbReference type="Proteomes" id="UP001500888">
    <property type="component" value="Unassembled WGS sequence"/>
</dbReference>
<proteinExistence type="predicted"/>
<gene>
    <name evidence="2" type="ORF">GCM10022226_04840</name>
</gene>
<name>A0ABP7HBZ3_9ACTN</name>
<evidence type="ECO:0000256" key="1">
    <source>
        <dbReference type="SAM" id="MobiDB-lite"/>
    </source>
</evidence>
<feature type="region of interest" description="Disordered" evidence="1">
    <location>
        <begin position="13"/>
        <end position="46"/>
    </location>
</feature>